<organism evidence="2">
    <name type="scientific">Nonomuraea gerenzanensis</name>
    <dbReference type="NCBI Taxonomy" id="93944"/>
    <lineage>
        <taxon>Bacteria</taxon>
        <taxon>Bacillati</taxon>
        <taxon>Actinomycetota</taxon>
        <taxon>Actinomycetes</taxon>
        <taxon>Streptosporangiales</taxon>
        <taxon>Streptosporangiaceae</taxon>
        <taxon>Nonomuraea</taxon>
    </lineage>
</organism>
<feature type="transmembrane region" description="Helical" evidence="1">
    <location>
        <begin position="50"/>
        <end position="69"/>
    </location>
</feature>
<evidence type="ECO:0000256" key="1">
    <source>
        <dbReference type="SAM" id="Phobius"/>
    </source>
</evidence>
<keyword evidence="1" id="KW-0812">Transmembrane</keyword>
<name>A0A1M4ER70_9ACTN</name>
<gene>
    <name evidence="2" type="ORF">BN4615_P10846</name>
</gene>
<protein>
    <submittedName>
        <fullName evidence="2">Uncharacterized protein</fullName>
    </submittedName>
</protein>
<dbReference type="EMBL" id="LT559118">
    <property type="protein sequence ID" value="SBP01330.1"/>
    <property type="molecule type" value="Genomic_DNA"/>
</dbReference>
<accession>A0A1M4ER70</accession>
<evidence type="ECO:0000313" key="2">
    <source>
        <dbReference type="EMBL" id="SBP01330.1"/>
    </source>
</evidence>
<keyword evidence="1" id="KW-1133">Transmembrane helix</keyword>
<proteinExistence type="predicted"/>
<reference evidence="2" key="1">
    <citation type="submission" date="2016-04" db="EMBL/GenBank/DDBJ databases">
        <authorList>
            <person name="Evans L.H."/>
            <person name="Alamgir A."/>
            <person name="Owens N."/>
            <person name="Weber N.D."/>
            <person name="Virtaneva K."/>
            <person name="Barbian K."/>
            <person name="Babar A."/>
            <person name="Rosenke K."/>
        </authorList>
    </citation>
    <scope>NUCLEOTIDE SEQUENCE</scope>
    <source>
        <strain evidence="2">Nono1</strain>
    </source>
</reference>
<dbReference type="RefSeq" id="WP_225269858.1">
    <property type="nucleotide sequence ID" value="NZ_CP084058.1"/>
</dbReference>
<sequence>MNPELDVVARLAAPPVTDVSPGARELMHEITAAGPAPEPGRRRRRLGPRVAVPAGALLTAAVMALTWLLPTTSYAALDIKQEDGYYVIAIKDLDANPDIYEDQLRSYGLNITLQVRPVTPAFEGQVFPTSPDNRYLTEIKGIYPPGPCDKLDGCAIGVKIPTDFKGTANVDVGRAAKPGETYFATTLFDTKGEPMHCVPYINKTVAEVRPMLAERGITIDKFVVADPDRTDSLDYEEKTSVPETWLVHSGSLSAPGVATVFVHTKPMSKKYVEGRAKGCPAS</sequence>
<dbReference type="AlphaFoldDB" id="A0A1M4ER70"/>
<keyword evidence="1" id="KW-0472">Membrane</keyword>